<dbReference type="InterPro" id="IPR000742">
    <property type="entry name" value="EGF"/>
</dbReference>
<accession>A0AAD4JLI5</accession>
<feature type="binding site" evidence="19">
    <location>
        <position position="539"/>
    </location>
    <ligand>
        <name>ATP</name>
        <dbReference type="ChEBI" id="CHEBI:30616"/>
    </ligand>
</feature>
<dbReference type="PANTHER" id="PTHR47976">
    <property type="entry name" value="G-TYPE LECTIN S-RECEPTOR-LIKE SERINE/THREONINE-PROTEIN KINASE SD2-5"/>
    <property type="match status" value="1"/>
</dbReference>
<dbReference type="PROSITE" id="PS00107">
    <property type="entry name" value="PROTEIN_KINASE_ATP"/>
    <property type="match status" value="1"/>
</dbReference>
<evidence type="ECO:0000256" key="16">
    <source>
        <dbReference type="ARBA" id="ARBA00048679"/>
    </source>
</evidence>
<evidence type="ECO:0000259" key="24">
    <source>
        <dbReference type="PROSITE" id="PS50927"/>
    </source>
</evidence>
<keyword evidence="11 20" id="KW-0472">Membrane</keyword>
<keyword evidence="13" id="KW-0675">Receptor</keyword>
<keyword evidence="26" id="KW-1185">Reference proteome</keyword>
<dbReference type="SUPFAM" id="SSF51110">
    <property type="entry name" value="alpha-D-mannose-specific plant lectins"/>
    <property type="match status" value="1"/>
</dbReference>
<dbReference type="GO" id="GO:0005524">
    <property type="term" value="F:ATP binding"/>
    <property type="evidence" value="ECO:0007669"/>
    <property type="project" value="UniProtKB-UniRule"/>
</dbReference>
<evidence type="ECO:0000256" key="1">
    <source>
        <dbReference type="ARBA" id="ARBA00004167"/>
    </source>
</evidence>
<comment type="subcellular location">
    <subcellularLocation>
        <location evidence="1">Membrane</location>
        <topology evidence="1">Single-pass membrane protein</topology>
    </subcellularLocation>
</comment>
<dbReference type="Gene3D" id="1.10.510.10">
    <property type="entry name" value="Transferase(Phosphotransferase) domain 1"/>
    <property type="match status" value="1"/>
</dbReference>
<evidence type="ECO:0000259" key="22">
    <source>
        <dbReference type="PROSITE" id="PS50011"/>
    </source>
</evidence>
<evidence type="ECO:0000256" key="17">
    <source>
        <dbReference type="PIRNR" id="PIRNR000641"/>
    </source>
</evidence>
<evidence type="ECO:0000256" key="2">
    <source>
        <dbReference type="ARBA" id="ARBA00022527"/>
    </source>
</evidence>
<organism evidence="25 26">
    <name type="scientific">Perilla frutescens var. hirtella</name>
    <name type="common">Perilla citriodora</name>
    <name type="synonym">Perilla setoyensis</name>
    <dbReference type="NCBI Taxonomy" id="608512"/>
    <lineage>
        <taxon>Eukaryota</taxon>
        <taxon>Viridiplantae</taxon>
        <taxon>Streptophyta</taxon>
        <taxon>Embryophyta</taxon>
        <taxon>Tracheophyta</taxon>
        <taxon>Spermatophyta</taxon>
        <taxon>Magnoliopsida</taxon>
        <taxon>eudicotyledons</taxon>
        <taxon>Gunneridae</taxon>
        <taxon>Pentapetalae</taxon>
        <taxon>asterids</taxon>
        <taxon>lamiids</taxon>
        <taxon>Lamiales</taxon>
        <taxon>Lamiaceae</taxon>
        <taxon>Nepetoideae</taxon>
        <taxon>Elsholtzieae</taxon>
        <taxon>Perilla</taxon>
    </lineage>
</organism>
<feature type="disulfide bond" evidence="18">
    <location>
        <begin position="287"/>
        <end position="304"/>
    </location>
</feature>
<dbReference type="AlphaFoldDB" id="A0AAD4JLI5"/>
<feature type="signal peptide" evidence="21">
    <location>
        <begin position="1"/>
        <end position="23"/>
    </location>
</feature>
<keyword evidence="9 17" id="KW-0067">ATP-binding</keyword>
<name>A0AAD4JLI5_PERFH</name>
<dbReference type="EC" id="2.7.11.1" evidence="17"/>
<dbReference type="InterPro" id="IPR011009">
    <property type="entry name" value="Kinase-like_dom_sf"/>
</dbReference>
<evidence type="ECO:0000256" key="8">
    <source>
        <dbReference type="ARBA" id="ARBA00022777"/>
    </source>
</evidence>
<keyword evidence="6 21" id="KW-0732">Signal</keyword>
<evidence type="ECO:0000256" key="14">
    <source>
        <dbReference type="ARBA" id="ARBA00023180"/>
    </source>
</evidence>
<evidence type="ECO:0000313" key="26">
    <source>
        <dbReference type="Proteomes" id="UP001190926"/>
    </source>
</evidence>
<evidence type="ECO:0000256" key="9">
    <source>
        <dbReference type="ARBA" id="ARBA00022840"/>
    </source>
</evidence>
<keyword evidence="12 18" id="KW-1015">Disulfide bond</keyword>
<keyword evidence="5 20" id="KW-0812">Transmembrane</keyword>
<dbReference type="InterPro" id="IPR000719">
    <property type="entry name" value="Prot_kinase_dom"/>
</dbReference>
<dbReference type="CDD" id="cd14066">
    <property type="entry name" value="STKc_IRAK"/>
    <property type="match status" value="1"/>
</dbReference>
<evidence type="ECO:0000256" key="18">
    <source>
        <dbReference type="PROSITE-ProRule" id="PRU00076"/>
    </source>
</evidence>
<dbReference type="SMART" id="SM00220">
    <property type="entry name" value="S_TKc"/>
    <property type="match status" value="1"/>
</dbReference>
<evidence type="ECO:0000256" key="4">
    <source>
        <dbReference type="ARBA" id="ARBA00022679"/>
    </source>
</evidence>
<evidence type="ECO:0000256" key="21">
    <source>
        <dbReference type="SAM" id="SignalP"/>
    </source>
</evidence>
<dbReference type="Proteomes" id="UP001190926">
    <property type="component" value="Unassembled WGS sequence"/>
</dbReference>
<keyword evidence="7 17" id="KW-0547">Nucleotide-binding</keyword>
<dbReference type="Pfam" id="PF00069">
    <property type="entry name" value="Pkinase"/>
    <property type="match status" value="1"/>
</dbReference>
<feature type="transmembrane region" description="Helical" evidence="20">
    <location>
        <begin position="448"/>
        <end position="466"/>
    </location>
</feature>
<feature type="domain" description="Bulb-type lectin" evidence="24">
    <location>
        <begin position="33"/>
        <end position="151"/>
    </location>
</feature>
<keyword evidence="14" id="KW-0325">Glycoprotein</keyword>
<comment type="caution">
    <text evidence="25">The sequence shown here is derived from an EMBL/GenBank/DDBJ whole genome shotgun (WGS) entry which is preliminary data.</text>
</comment>
<dbReference type="InterPro" id="IPR001480">
    <property type="entry name" value="Bulb-type_lectin_dom"/>
</dbReference>
<evidence type="ECO:0000256" key="6">
    <source>
        <dbReference type="ARBA" id="ARBA00022729"/>
    </source>
</evidence>
<dbReference type="PANTHER" id="PTHR47976:SF52">
    <property type="entry name" value="PROTEIN KINASE DOMAIN-CONTAINING PROTEIN"/>
    <property type="match status" value="1"/>
</dbReference>
<keyword evidence="2 17" id="KW-0723">Serine/threonine-protein kinase</keyword>
<dbReference type="InterPro" id="IPR036426">
    <property type="entry name" value="Bulb-type_lectin_dom_sf"/>
</dbReference>
<dbReference type="GO" id="GO:0016020">
    <property type="term" value="C:membrane"/>
    <property type="evidence" value="ECO:0007669"/>
    <property type="project" value="UniProtKB-SubCell"/>
</dbReference>
<gene>
    <name evidence="25" type="ORF">C2S53_012043</name>
</gene>
<dbReference type="PROSITE" id="PS00108">
    <property type="entry name" value="PROTEIN_KINASE_ST"/>
    <property type="match status" value="1"/>
</dbReference>
<keyword evidence="8 17" id="KW-0418">Kinase</keyword>
<feature type="domain" description="Protein kinase" evidence="22">
    <location>
        <begin position="511"/>
        <end position="805"/>
    </location>
</feature>
<keyword evidence="3 18" id="KW-0245">EGF-like domain</keyword>
<evidence type="ECO:0000256" key="10">
    <source>
        <dbReference type="ARBA" id="ARBA00022989"/>
    </source>
</evidence>
<evidence type="ECO:0000256" key="12">
    <source>
        <dbReference type="ARBA" id="ARBA00023157"/>
    </source>
</evidence>
<evidence type="ECO:0000256" key="7">
    <source>
        <dbReference type="ARBA" id="ARBA00022741"/>
    </source>
</evidence>
<dbReference type="CDD" id="cd00028">
    <property type="entry name" value="B_lectin"/>
    <property type="match status" value="1"/>
</dbReference>
<evidence type="ECO:0000256" key="11">
    <source>
        <dbReference type="ARBA" id="ARBA00023136"/>
    </source>
</evidence>
<comment type="catalytic activity">
    <reaction evidence="15 17">
        <text>L-threonyl-[protein] + ATP = O-phospho-L-threonyl-[protein] + ADP + H(+)</text>
        <dbReference type="Rhea" id="RHEA:46608"/>
        <dbReference type="Rhea" id="RHEA-COMP:11060"/>
        <dbReference type="Rhea" id="RHEA-COMP:11605"/>
        <dbReference type="ChEBI" id="CHEBI:15378"/>
        <dbReference type="ChEBI" id="CHEBI:30013"/>
        <dbReference type="ChEBI" id="CHEBI:30616"/>
        <dbReference type="ChEBI" id="CHEBI:61977"/>
        <dbReference type="ChEBI" id="CHEBI:456216"/>
        <dbReference type="EC" id="2.7.11.1"/>
    </reaction>
</comment>
<comment type="similarity">
    <text evidence="17">Belongs to the protein kinase superfamily. Ser/Thr protein kinase family.</text>
</comment>
<dbReference type="InterPro" id="IPR017441">
    <property type="entry name" value="Protein_kinase_ATP_BS"/>
</dbReference>
<dbReference type="PROSITE" id="PS50927">
    <property type="entry name" value="BULB_LECTIN"/>
    <property type="match status" value="1"/>
</dbReference>
<keyword evidence="4 17" id="KW-0808">Transferase</keyword>
<dbReference type="SUPFAM" id="SSF56112">
    <property type="entry name" value="Protein kinase-like (PK-like)"/>
    <property type="match status" value="1"/>
</dbReference>
<evidence type="ECO:0000256" key="13">
    <source>
        <dbReference type="ARBA" id="ARBA00023170"/>
    </source>
</evidence>
<dbReference type="Gene3D" id="2.90.10.10">
    <property type="entry name" value="Bulb-type lectin domain"/>
    <property type="match status" value="1"/>
</dbReference>
<dbReference type="SMART" id="SM00108">
    <property type="entry name" value="B_lectin"/>
    <property type="match status" value="1"/>
</dbReference>
<dbReference type="Pfam" id="PF01453">
    <property type="entry name" value="B_lectin"/>
    <property type="match status" value="1"/>
</dbReference>
<dbReference type="EMBL" id="SDAM02000027">
    <property type="protein sequence ID" value="KAH6836075.1"/>
    <property type="molecule type" value="Genomic_DNA"/>
</dbReference>
<protein>
    <recommendedName>
        <fullName evidence="17">Receptor-like serine/threonine-protein kinase</fullName>
        <ecNumber evidence="17">2.7.11.1</ecNumber>
    </recommendedName>
</protein>
<proteinExistence type="inferred from homology"/>
<sequence length="865" mass="95237">MPYMDFLLLSLIILSLLLAPVSGAQFTEFIHPKFTASNVKFVDASGAFLFSSNGAFKASMFNPGAQQIRFYLCVIHVESNTIIWSANRDSAVSKSGSMILTTNGIIIIEDGGSSRWSTPLLHSSVSALQLTVTGNLVLLDQSNLSLWESFRNPTDTIVIGQRLHIETPLFSSVSSNDLSTGDYGLALTSSDAILRWKNLTYWKLSMDTSAYVNSFSAVNFLEVNQSGLYLFGRDGSSVVVRLNLPPSEFRVARIDGSGQFKIISFSGATPKQDFVGPVDECRIPFVCRTIGLCSQGISVGNHVCTCPTGFRATSNNSTYCVPADSSYSLPVSCNSTGHGSESLNSSNLSYLQLGYAVDYFANDFTLPANYGVNFSQCQHLCSQDCACLGFFFDNTSGSCYKLENALGSVMSRASSSRLGFIKAVNRSPTANFDGFNNDRMGLPTVGQVLLPVSGVLFLFAIAILLWRRYRQSEMRNVKTSYINSPSEDDLEFSIPGLPLRFDYEELEKATEKFKTTIGTGGFGTVYKGMLPDKTLVAVKRITNPGIRGKRDFCTEIAVIGNIHHVNLVKLRGYCAQRRQWLLVYEYMNRGSLDKTLFSNGPVLEWQERVEIAVGAARGLAYLHSGCDQKIIHCDVKPENILLHDHFQAKLSDFGLSKLLNREESSLFTTMRGTRGYLAPEWLTSSAISDKTDVYSFGMVLLEIVSGRKNCMTRTRSHSLDEDSSSGGTSPSSLGHELVYFPLYALEMHEHGRYLELVDPRLAGRVASEDVEKLVRVALCCVHEEPGLRPTMTSVVGMLEGKMPLSALRMESLNFLRFYGRRFAEASIAEESRGLNDVMVFPDANASQCSTTAFSFVSSQQISGPR</sequence>
<dbReference type="FunFam" id="1.10.510.10:FF:000589">
    <property type="entry name" value="Serine/threonine-protein kinase"/>
    <property type="match status" value="1"/>
</dbReference>
<dbReference type="PIRSF" id="PIRSF000641">
    <property type="entry name" value="SRK"/>
    <property type="match status" value="1"/>
</dbReference>
<evidence type="ECO:0000256" key="15">
    <source>
        <dbReference type="ARBA" id="ARBA00047899"/>
    </source>
</evidence>
<evidence type="ECO:0000256" key="19">
    <source>
        <dbReference type="PROSITE-ProRule" id="PRU10141"/>
    </source>
</evidence>
<evidence type="ECO:0000256" key="5">
    <source>
        <dbReference type="ARBA" id="ARBA00022692"/>
    </source>
</evidence>
<keyword evidence="10 20" id="KW-1133">Transmembrane helix</keyword>
<evidence type="ECO:0000259" key="23">
    <source>
        <dbReference type="PROSITE" id="PS50026"/>
    </source>
</evidence>
<dbReference type="GO" id="GO:0004674">
    <property type="term" value="F:protein serine/threonine kinase activity"/>
    <property type="evidence" value="ECO:0007669"/>
    <property type="project" value="UniProtKB-KW"/>
</dbReference>
<evidence type="ECO:0000256" key="3">
    <source>
        <dbReference type="ARBA" id="ARBA00022536"/>
    </source>
</evidence>
<dbReference type="InterPro" id="IPR008271">
    <property type="entry name" value="Ser/Thr_kinase_AS"/>
</dbReference>
<evidence type="ECO:0000313" key="25">
    <source>
        <dbReference type="EMBL" id="KAH6836075.1"/>
    </source>
</evidence>
<comment type="caution">
    <text evidence="18">Lacks conserved residue(s) required for the propagation of feature annotation.</text>
</comment>
<feature type="domain" description="EGF-like" evidence="23">
    <location>
        <begin position="277"/>
        <end position="321"/>
    </location>
</feature>
<dbReference type="InterPro" id="IPR051343">
    <property type="entry name" value="G-type_lectin_kinases/EP1-like"/>
</dbReference>
<dbReference type="PROSITE" id="PS50011">
    <property type="entry name" value="PROTEIN_KINASE_DOM"/>
    <property type="match status" value="1"/>
</dbReference>
<dbReference type="InterPro" id="IPR024171">
    <property type="entry name" value="SRK-like_kinase"/>
</dbReference>
<feature type="chain" id="PRO_5042121114" description="Receptor-like serine/threonine-protein kinase" evidence="21">
    <location>
        <begin position="24"/>
        <end position="865"/>
    </location>
</feature>
<dbReference type="Gene3D" id="3.30.200.20">
    <property type="entry name" value="Phosphorylase Kinase, domain 1"/>
    <property type="match status" value="1"/>
</dbReference>
<evidence type="ECO:0000256" key="20">
    <source>
        <dbReference type="SAM" id="Phobius"/>
    </source>
</evidence>
<comment type="catalytic activity">
    <reaction evidence="16 17">
        <text>L-seryl-[protein] + ATP = O-phospho-L-seryl-[protein] + ADP + H(+)</text>
        <dbReference type="Rhea" id="RHEA:17989"/>
        <dbReference type="Rhea" id="RHEA-COMP:9863"/>
        <dbReference type="Rhea" id="RHEA-COMP:11604"/>
        <dbReference type="ChEBI" id="CHEBI:15378"/>
        <dbReference type="ChEBI" id="CHEBI:29999"/>
        <dbReference type="ChEBI" id="CHEBI:30616"/>
        <dbReference type="ChEBI" id="CHEBI:83421"/>
        <dbReference type="ChEBI" id="CHEBI:456216"/>
        <dbReference type="EC" id="2.7.11.1"/>
    </reaction>
</comment>
<dbReference type="FunFam" id="3.30.200.20:FF:000178">
    <property type="entry name" value="serine/threonine-protein kinase PBS1-like"/>
    <property type="match status" value="1"/>
</dbReference>
<reference evidence="25 26" key="1">
    <citation type="journal article" date="2021" name="Nat. Commun.">
        <title>Incipient diploidization of the medicinal plant Perilla within 10,000 years.</title>
        <authorList>
            <person name="Zhang Y."/>
            <person name="Shen Q."/>
            <person name="Leng L."/>
            <person name="Zhang D."/>
            <person name="Chen S."/>
            <person name="Shi Y."/>
            <person name="Ning Z."/>
            <person name="Chen S."/>
        </authorList>
    </citation>
    <scope>NUCLEOTIDE SEQUENCE [LARGE SCALE GENOMIC DNA]</scope>
    <source>
        <strain evidence="26">cv. PC099</strain>
    </source>
</reference>
<dbReference type="PROSITE" id="PS50026">
    <property type="entry name" value="EGF_3"/>
    <property type="match status" value="1"/>
</dbReference>